<dbReference type="SMART" id="SM00490">
    <property type="entry name" value="HELICc"/>
    <property type="match status" value="1"/>
</dbReference>
<dbReference type="InterPro" id="IPR027417">
    <property type="entry name" value="P-loop_NTPase"/>
</dbReference>
<reference evidence="5" key="1">
    <citation type="submission" date="2019-05" db="EMBL/GenBank/DDBJ databases">
        <authorList>
            <person name="Piombo E."/>
        </authorList>
    </citation>
    <scope>NUCLEOTIDE SEQUENCE</scope>
    <source>
        <strain evidence="5">C2S</strain>
    </source>
</reference>
<comment type="caution">
    <text evidence="5">The sequence shown here is derived from an EMBL/GenBank/DDBJ whole genome shotgun (WGS) entry which is preliminary data.</text>
</comment>
<dbReference type="GO" id="GO:0005524">
    <property type="term" value="F:ATP binding"/>
    <property type="evidence" value="ECO:0007669"/>
    <property type="project" value="UniProtKB-KW"/>
</dbReference>
<dbReference type="InterPro" id="IPR000330">
    <property type="entry name" value="SNF2_N"/>
</dbReference>
<dbReference type="Proteomes" id="UP000760494">
    <property type="component" value="Unassembled WGS sequence"/>
</dbReference>
<dbReference type="GO" id="GO:0006281">
    <property type="term" value="P:DNA repair"/>
    <property type="evidence" value="ECO:0007669"/>
    <property type="project" value="TreeGrafter"/>
</dbReference>
<organism evidence="5 6">
    <name type="scientific">Fusarium fujikuroi</name>
    <name type="common">Bakanae and foot rot disease fungus</name>
    <name type="synonym">Gibberella fujikuroi</name>
    <dbReference type="NCBI Taxonomy" id="5127"/>
    <lineage>
        <taxon>Eukaryota</taxon>
        <taxon>Fungi</taxon>
        <taxon>Dikarya</taxon>
        <taxon>Ascomycota</taxon>
        <taxon>Pezizomycotina</taxon>
        <taxon>Sordariomycetes</taxon>
        <taxon>Hypocreomycetidae</taxon>
        <taxon>Hypocreales</taxon>
        <taxon>Nectriaceae</taxon>
        <taxon>Fusarium</taxon>
        <taxon>Fusarium fujikuroi species complex</taxon>
    </lineage>
</organism>
<evidence type="ECO:0000313" key="5">
    <source>
        <dbReference type="EMBL" id="VTT59300.1"/>
    </source>
</evidence>
<dbReference type="InterPro" id="IPR014001">
    <property type="entry name" value="Helicase_ATP-bd"/>
</dbReference>
<evidence type="ECO:0000256" key="4">
    <source>
        <dbReference type="SAM" id="MobiDB-lite"/>
    </source>
</evidence>
<feature type="compositionally biased region" description="Acidic residues" evidence="4">
    <location>
        <begin position="654"/>
        <end position="669"/>
    </location>
</feature>
<dbReference type="InterPro" id="IPR049730">
    <property type="entry name" value="SNF2/RAD54-like_C"/>
</dbReference>
<dbReference type="GO" id="GO:0008094">
    <property type="term" value="F:ATP-dependent activity, acting on DNA"/>
    <property type="evidence" value="ECO:0007669"/>
    <property type="project" value="TreeGrafter"/>
</dbReference>
<keyword evidence="3" id="KW-0067">ATP-binding</keyword>
<feature type="region of interest" description="Disordered" evidence="4">
    <location>
        <begin position="913"/>
        <end position="934"/>
    </location>
</feature>
<gene>
    <name evidence="5" type="ORF">C2S_14065</name>
</gene>
<dbReference type="InterPro" id="IPR001650">
    <property type="entry name" value="Helicase_C-like"/>
</dbReference>
<protein>
    <submittedName>
        <fullName evidence="5">Uncharacterized protein</fullName>
    </submittedName>
</protein>
<keyword evidence="1" id="KW-0547">Nucleotide-binding</keyword>
<feature type="compositionally biased region" description="Acidic residues" evidence="4">
    <location>
        <begin position="626"/>
        <end position="638"/>
    </location>
</feature>
<dbReference type="EMBL" id="CABFJX010000027">
    <property type="protein sequence ID" value="VTT59300.1"/>
    <property type="molecule type" value="Genomic_DNA"/>
</dbReference>
<dbReference type="Gene3D" id="3.40.50.300">
    <property type="entry name" value="P-loop containing nucleotide triphosphate hydrolases"/>
    <property type="match status" value="1"/>
</dbReference>
<evidence type="ECO:0000256" key="1">
    <source>
        <dbReference type="ARBA" id="ARBA00022741"/>
    </source>
</evidence>
<proteinExistence type="predicted"/>
<dbReference type="InterPro" id="IPR038718">
    <property type="entry name" value="SNF2-like_sf"/>
</dbReference>
<sequence>MEPVTDMENIQDMAAARDRDATQEPGSEYGDSTEEISPLELQQVMIKALELPGRFTFEDMSDSRRRSTMRSAALKELQRNKGAVDDAGPSKRKPVGKSEEKLNIDLSSVVKASALGASAMAQQEFEHCEATINIKGQSIKAAKYISSDRFRRHMMLLETVSLNIDKSLPLKTTPLKHQWVGKEGLKVLANSDFGGGFLCDAVGLGKSFTSLIAALEIRNDKLRAEEAQDDYRGFILVVAPSSCLRQWYSEIINHFPQETRPKAVILDTPDVSAEFLIQFDVVICSHGFLRSQYQKRARFIAHAQLAQEKGLAVADATYEPFTKFPWLPLHSELYQTWGKKISALIIDESHMAKNADTRLNLAIRSLDYNCIFMLTGTPVFNTWRDLAGQLMLLPHGGLFRNLEHFSKLIQRSGSRDMDGPESPRRAVLNAILKGLTIARPKSILNLPPVVQHDVQVSFATSRRSVMKINNWTDRGIRYIRFGVAMDDPRWKRIGLSFLRRAQAEAASPLLHVARKISAQLPIDQDPHPYDNNEIRKAIEAWHEHRGNKGPYPDLEQLSDEHFEQANDFYQSRARKRNLSRNQDKPAQDSGVDGAQSPQAGVDEAQEDGAQVNDVEGDRSGKPVSYAEDDFFYPEDEQDATWSPDAEHEQPGDTIDWDDDGADTEDEDHEGPESDVHDAKRLSRSHAEFKNKWFPFLKAEGTQIFSPRVEGILTKVRDIRKLWPGEKIVVVSEFVLFLDIIKEAIERRSKTDPGFGIRLAEYNGTINLEERSLVQYAFNLPTGGPEVLLLSAGAGGVGLNLARGTHMVIAEPFWTPGKLDQVIGRTYRLPQNKPVHIWHMRAHPSEIDLFVMDRQAQKVHFVRQLLHAVAGEAGTKASDQAVDINEKALPTHTVYQWAKTRAKDIAENERINKSLEGMLWDDEGEETSSDSGDED</sequence>
<evidence type="ECO:0000256" key="2">
    <source>
        <dbReference type="ARBA" id="ARBA00022801"/>
    </source>
</evidence>
<dbReference type="PANTHER" id="PTHR45626">
    <property type="entry name" value="TRANSCRIPTION TERMINATION FACTOR 2-RELATED"/>
    <property type="match status" value="1"/>
</dbReference>
<dbReference type="SUPFAM" id="SSF52540">
    <property type="entry name" value="P-loop containing nucleoside triphosphate hydrolases"/>
    <property type="match status" value="2"/>
</dbReference>
<dbReference type="GO" id="GO:0005634">
    <property type="term" value="C:nucleus"/>
    <property type="evidence" value="ECO:0007669"/>
    <property type="project" value="TreeGrafter"/>
</dbReference>
<dbReference type="Pfam" id="PF00176">
    <property type="entry name" value="SNF2-rel_dom"/>
    <property type="match status" value="1"/>
</dbReference>
<accession>A0A2H3S419</accession>
<dbReference type="InterPro" id="IPR050628">
    <property type="entry name" value="SNF2_RAD54_helicase_TF"/>
</dbReference>
<evidence type="ECO:0000313" key="6">
    <source>
        <dbReference type="Proteomes" id="UP000760494"/>
    </source>
</evidence>
<keyword evidence="2" id="KW-0378">Hydrolase</keyword>
<feature type="compositionally biased region" description="Acidic residues" evidence="4">
    <location>
        <begin position="918"/>
        <end position="934"/>
    </location>
</feature>
<dbReference type="AlphaFoldDB" id="A0A2H3S419"/>
<dbReference type="SMART" id="SM00487">
    <property type="entry name" value="DEXDc"/>
    <property type="match status" value="1"/>
</dbReference>
<feature type="region of interest" description="Disordered" evidence="4">
    <location>
        <begin position="76"/>
        <end position="98"/>
    </location>
</feature>
<feature type="region of interest" description="Disordered" evidence="4">
    <location>
        <begin position="575"/>
        <end position="679"/>
    </location>
</feature>
<feature type="region of interest" description="Disordered" evidence="4">
    <location>
        <begin position="1"/>
        <end position="37"/>
    </location>
</feature>
<dbReference type="Pfam" id="PF00271">
    <property type="entry name" value="Helicase_C"/>
    <property type="match status" value="1"/>
</dbReference>
<dbReference type="Gene3D" id="3.40.50.10810">
    <property type="entry name" value="Tandem AAA-ATPase domain"/>
    <property type="match status" value="1"/>
</dbReference>
<feature type="compositionally biased region" description="Basic and acidic residues" evidence="4">
    <location>
        <begin position="670"/>
        <end position="679"/>
    </location>
</feature>
<dbReference type="CDD" id="cd18793">
    <property type="entry name" value="SF2_C_SNF"/>
    <property type="match status" value="1"/>
</dbReference>
<dbReference type="PROSITE" id="PS51194">
    <property type="entry name" value="HELICASE_CTER"/>
    <property type="match status" value="1"/>
</dbReference>
<name>A0A2H3S419_FUSFU</name>
<evidence type="ECO:0000256" key="3">
    <source>
        <dbReference type="ARBA" id="ARBA00022840"/>
    </source>
</evidence>
<dbReference type="PROSITE" id="PS51192">
    <property type="entry name" value="HELICASE_ATP_BIND_1"/>
    <property type="match status" value="1"/>
</dbReference>
<dbReference type="GO" id="GO:0016787">
    <property type="term" value="F:hydrolase activity"/>
    <property type="evidence" value="ECO:0007669"/>
    <property type="project" value="UniProtKB-KW"/>
</dbReference>